<evidence type="ECO:0000313" key="9">
    <source>
        <dbReference type="EMBL" id="PSL02814.1"/>
    </source>
</evidence>
<protein>
    <submittedName>
        <fullName evidence="9">Phospholipase D-like protein</fullName>
    </submittedName>
</protein>
<keyword evidence="10" id="KW-1185">Reference proteome</keyword>
<feature type="domain" description="SHOCT" evidence="7">
    <location>
        <begin position="103"/>
        <end position="130"/>
    </location>
</feature>
<keyword evidence="4 6" id="KW-1133">Transmembrane helix</keyword>
<keyword evidence="3 6" id="KW-0812">Transmembrane</keyword>
<dbReference type="Proteomes" id="UP000243528">
    <property type="component" value="Unassembled WGS sequence"/>
</dbReference>
<evidence type="ECO:0000256" key="2">
    <source>
        <dbReference type="ARBA" id="ARBA00022475"/>
    </source>
</evidence>
<evidence type="ECO:0000256" key="1">
    <source>
        <dbReference type="ARBA" id="ARBA00004651"/>
    </source>
</evidence>
<feature type="transmembrane region" description="Helical" evidence="6">
    <location>
        <begin position="7"/>
        <end position="26"/>
    </location>
</feature>
<reference evidence="9 10" key="1">
    <citation type="submission" date="2018-03" db="EMBL/GenBank/DDBJ databases">
        <title>Genomic Encyclopedia of Archaeal and Bacterial Type Strains, Phase II (KMG-II): from individual species to whole genera.</title>
        <authorList>
            <person name="Goeker M."/>
        </authorList>
    </citation>
    <scope>NUCLEOTIDE SEQUENCE [LARGE SCALE GENOMIC DNA]</scope>
    <source>
        <strain evidence="9 10">DSM 45211</strain>
    </source>
</reference>
<organism evidence="9 10">
    <name type="scientific">Haloactinopolyspora alba</name>
    <dbReference type="NCBI Taxonomy" id="648780"/>
    <lineage>
        <taxon>Bacteria</taxon>
        <taxon>Bacillati</taxon>
        <taxon>Actinomycetota</taxon>
        <taxon>Actinomycetes</taxon>
        <taxon>Jiangellales</taxon>
        <taxon>Jiangellaceae</taxon>
        <taxon>Haloactinopolyspora</taxon>
    </lineage>
</organism>
<gene>
    <name evidence="9" type="ORF">CLV30_109122</name>
</gene>
<evidence type="ECO:0000313" key="10">
    <source>
        <dbReference type="Proteomes" id="UP000243528"/>
    </source>
</evidence>
<proteinExistence type="predicted"/>
<dbReference type="AlphaFoldDB" id="A0A2P8E021"/>
<evidence type="ECO:0000259" key="7">
    <source>
        <dbReference type="Pfam" id="PF09851"/>
    </source>
</evidence>
<feature type="transmembrane region" description="Helical" evidence="6">
    <location>
        <begin position="46"/>
        <end position="66"/>
    </location>
</feature>
<evidence type="ECO:0000256" key="6">
    <source>
        <dbReference type="SAM" id="Phobius"/>
    </source>
</evidence>
<comment type="subcellular location">
    <subcellularLocation>
        <location evidence="1">Cell membrane</location>
        <topology evidence="1">Multi-pass membrane protein</topology>
    </subcellularLocation>
</comment>
<feature type="domain" description="Cardiolipin synthase N-terminal" evidence="8">
    <location>
        <begin position="22"/>
        <end position="67"/>
    </location>
</feature>
<dbReference type="EMBL" id="PYGE01000009">
    <property type="protein sequence ID" value="PSL02814.1"/>
    <property type="molecule type" value="Genomic_DNA"/>
</dbReference>
<evidence type="ECO:0000256" key="5">
    <source>
        <dbReference type="ARBA" id="ARBA00023136"/>
    </source>
</evidence>
<keyword evidence="5 6" id="KW-0472">Membrane</keyword>
<dbReference type="Pfam" id="PF09851">
    <property type="entry name" value="SHOCT"/>
    <property type="match status" value="1"/>
</dbReference>
<sequence length="131" mass="14724">MDDDYPLLSLFVTIFWFFLFVAWIWLLIALVTDIFRSRDLPGWGKALWTLFIVVLPIVGALVYLIARGAGMTGRMADEFERREHEFESRVRGIAAGAGTSPADELTKLARLRDAGDITASEFESQKAKLLA</sequence>
<evidence type="ECO:0000256" key="4">
    <source>
        <dbReference type="ARBA" id="ARBA00022989"/>
    </source>
</evidence>
<dbReference type="Pfam" id="PF13396">
    <property type="entry name" value="PLDc_N"/>
    <property type="match status" value="1"/>
</dbReference>
<dbReference type="RefSeq" id="WP_106537811.1">
    <property type="nucleotide sequence ID" value="NZ_PYGE01000009.1"/>
</dbReference>
<accession>A0A2P8E021</accession>
<dbReference type="InterPro" id="IPR027379">
    <property type="entry name" value="CLS_N"/>
</dbReference>
<keyword evidence="2" id="KW-1003">Cell membrane</keyword>
<comment type="caution">
    <text evidence="9">The sequence shown here is derived from an EMBL/GenBank/DDBJ whole genome shotgun (WGS) entry which is preliminary data.</text>
</comment>
<dbReference type="GO" id="GO:0005886">
    <property type="term" value="C:plasma membrane"/>
    <property type="evidence" value="ECO:0007669"/>
    <property type="project" value="UniProtKB-SubCell"/>
</dbReference>
<evidence type="ECO:0000256" key="3">
    <source>
        <dbReference type="ARBA" id="ARBA00022692"/>
    </source>
</evidence>
<dbReference type="InterPro" id="IPR018649">
    <property type="entry name" value="SHOCT"/>
</dbReference>
<evidence type="ECO:0000259" key="8">
    <source>
        <dbReference type="Pfam" id="PF13396"/>
    </source>
</evidence>
<dbReference type="OrthoDB" id="7596142at2"/>
<name>A0A2P8E021_9ACTN</name>